<gene>
    <name evidence="1" type="ORF">H9771_09890</name>
</gene>
<comment type="caution">
    <text evidence="1">The sequence shown here is derived from an EMBL/GenBank/DDBJ whole genome shotgun (WGS) entry which is preliminary data.</text>
</comment>
<reference evidence="1" key="2">
    <citation type="submission" date="2021-04" db="EMBL/GenBank/DDBJ databases">
        <authorList>
            <person name="Gilroy R."/>
        </authorList>
    </citation>
    <scope>NUCLEOTIDE SEQUENCE</scope>
    <source>
        <strain evidence="1">ChiHjej9B8-13557</strain>
    </source>
</reference>
<dbReference type="EMBL" id="DWXX01000188">
    <property type="protein sequence ID" value="HJB59942.1"/>
    <property type="molecule type" value="Genomic_DNA"/>
</dbReference>
<dbReference type="Proteomes" id="UP000824211">
    <property type="component" value="Unassembled WGS sequence"/>
</dbReference>
<dbReference type="AlphaFoldDB" id="A0A9D2MFU3"/>
<reference evidence="1" key="1">
    <citation type="journal article" date="2021" name="PeerJ">
        <title>Extensive microbial diversity within the chicken gut microbiome revealed by metagenomics and culture.</title>
        <authorList>
            <person name="Gilroy R."/>
            <person name="Ravi A."/>
            <person name="Getino M."/>
            <person name="Pursley I."/>
            <person name="Horton D.L."/>
            <person name="Alikhan N.F."/>
            <person name="Baker D."/>
            <person name="Gharbi K."/>
            <person name="Hall N."/>
            <person name="Watson M."/>
            <person name="Adriaenssens E.M."/>
            <person name="Foster-Nyarko E."/>
            <person name="Jarju S."/>
            <person name="Secka A."/>
            <person name="Antonio M."/>
            <person name="Oren A."/>
            <person name="Chaudhuri R.R."/>
            <person name="La Ragione R."/>
            <person name="Hildebrand F."/>
            <person name="Pallen M.J."/>
        </authorList>
    </citation>
    <scope>NUCLEOTIDE SEQUENCE</scope>
    <source>
        <strain evidence="1">ChiHjej9B8-13557</strain>
    </source>
</reference>
<organism evidence="1 2">
    <name type="scientific">Candidatus Faecalibacterium faecipullorum</name>
    <dbReference type="NCBI Taxonomy" id="2838578"/>
    <lineage>
        <taxon>Bacteria</taxon>
        <taxon>Bacillati</taxon>
        <taxon>Bacillota</taxon>
        <taxon>Clostridia</taxon>
        <taxon>Eubacteriales</taxon>
        <taxon>Oscillospiraceae</taxon>
        <taxon>Faecalibacterium</taxon>
    </lineage>
</organism>
<accession>A0A9D2MFU3</accession>
<protein>
    <submittedName>
        <fullName evidence="1">Abi family protein</fullName>
    </submittedName>
</protein>
<proteinExistence type="predicted"/>
<evidence type="ECO:0000313" key="1">
    <source>
        <dbReference type="EMBL" id="HJB59942.1"/>
    </source>
</evidence>
<dbReference type="InterPro" id="IPR011664">
    <property type="entry name" value="Abi_system_AbiD/AbiF-like"/>
</dbReference>
<evidence type="ECO:0000313" key="2">
    <source>
        <dbReference type="Proteomes" id="UP000824211"/>
    </source>
</evidence>
<name>A0A9D2MFU3_9FIRM</name>
<dbReference type="Pfam" id="PF07751">
    <property type="entry name" value="Abi_2"/>
    <property type="match status" value="1"/>
</dbReference>
<sequence>MPKKKGIQFNSISEAEAQDYLARNNNYFKLASYRKNYPKFTDGPKQGQYENLDFAYLIELARIDVEVRHILLKMCLDIEHFLKVRLIKAVENNVFSPSSSEDGYQIVTDFLTDTGTSDFESRASHISKRSGSIARKIRQNRMNPYCEGLMAKYKSEMPVWVFVEVISFGDLVELIAFYAEKTGLPLPVDLKSVDRVRQIRNAAAHNSCIINDLNTTQKSSAPPFITQFAARAGIGETMRRKKLSNQRINQITHLLYCLRPGGHK</sequence>